<dbReference type="Gene3D" id="3.40.1190.20">
    <property type="match status" value="1"/>
</dbReference>
<dbReference type="SUPFAM" id="SSF53613">
    <property type="entry name" value="Ribokinase-like"/>
    <property type="match status" value="1"/>
</dbReference>
<evidence type="ECO:0000313" key="4">
    <source>
        <dbReference type="EMBL" id="GMA93108.1"/>
    </source>
</evidence>
<protein>
    <recommendedName>
        <fullName evidence="3">Carbohydrate kinase PfkB domain-containing protein</fullName>
    </recommendedName>
</protein>
<keyword evidence="5" id="KW-1185">Reference proteome</keyword>
<reference evidence="5" key="1">
    <citation type="journal article" date="2019" name="Int. J. Syst. Evol. Microbiol.">
        <title>The Global Catalogue of Microorganisms (GCM) 10K type strain sequencing project: providing services to taxonomists for standard genome sequencing and annotation.</title>
        <authorList>
            <consortium name="The Broad Institute Genomics Platform"/>
            <consortium name="The Broad Institute Genome Sequencing Center for Infectious Disease"/>
            <person name="Wu L."/>
            <person name="Ma J."/>
        </authorList>
    </citation>
    <scope>NUCLEOTIDE SEQUENCE [LARGE SCALE GENOMIC DNA]</scope>
    <source>
        <strain evidence="5">NBRC 108755</strain>
    </source>
</reference>
<dbReference type="Proteomes" id="UP001157069">
    <property type="component" value="Unassembled WGS sequence"/>
</dbReference>
<proteinExistence type="predicted"/>
<keyword evidence="1" id="KW-0808">Transferase</keyword>
<evidence type="ECO:0000256" key="1">
    <source>
        <dbReference type="ARBA" id="ARBA00022679"/>
    </source>
</evidence>
<dbReference type="InterPro" id="IPR002173">
    <property type="entry name" value="Carboh/pur_kinase_PfkB_CS"/>
</dbReference>
<organism evidence="4 5">
    <name type="scientific">Homoserinibacter gongjuensis</name>
    <dbReference type="NCBI Taxonomy" id="1162968"/>
    <lineage>
        <taxon>Bacteria</taxon>
        <taxon>Bacillati</taxon>
        <taxon>Actinomycetota</taxon>
        <taxon>Actinomycetes</taxon>
        <taxon>Micrococcales</taxon>
        <taxon>Microbacteriaceae</taxon>
        <taxon>Homoserinibacter</taxon>
    </lineage>
</organism>
<dbReference type="InterPro" id="IPR011611">
    <property type="entry name" value="PfkB_dom"/>
</dbReference>
<dbReference type="EMBL" id="BSVA01000001">
    <property type="protein sequence ID" value="GMA93108.1"/>
    <property type="molecule type" value="Genomic_DNA"/>
</dbReference>
<accession>A0ABQ6K0J8</accession>
<keyword evidence="2" id="KW-0418">Kinase</keyword>
<dbReference type="InterPro" id="IPR029056">
    <property type="entry name" value="Ribokinase-like"/>
</dbReference>
<gene>
    <name evidence="4" type="ORF">GCM10025869_36370</name>
</gene>
<dbReference type="PROSITE" id="PS00584">
    <property type="entry name" value="PFKB_KINASES_2"/>
    <property type="match status" value="1"/>
</dbReference>
<evidence type="ECO:0000259" key="3">
    <source>
        <dbReference type="Pfam" id="PF00294"/>
    </source>
</evidence>
<dbReference type="Pfam" id="PF00294">
    <property type="entry name" value="PfkB"/>
    <property type="match status" value="1"/>
</dbReference>
<evidence type="ECO:0000256" key="2">
    <source>
        <dbReference type="ARBA" id="ARBA00022777"/>
    </source>
</evidence>
<name>A0ABQ6K0J8_9MICO</name>
<comment type="caution">
    <text evidence="4">The sequence shown here is derived from an EMBL/GenBank/DDBJ whole genome shotgun (WGS) entry which is preliminary data.</text>
</comment>
<sequence>MTPDAVVDTTGAGDAVFAAVLSEIATLGIRDIDWFDALEHAMRVAAATVAHPGALLRPA</sequence>
<evidence type="ECO:0000313" key="5">
    <source>
        <dbReference type="Proteomes" id="UP001157069"/>
    </source>
</evidence>
<feature type="domain" description="Carbohydrate kinase PfkB" evidence="3">
    <location>
        <begin position="4"/>
        <end position="54"/>
    </location>
</feature>